<keyword evidence="1" id="KW-1133">Transmembrane helix</keyword>
<evidence type="ECO:0000313" key="3">
    <source>
        <dbReference type="Proteomes" id="UP000541857"/>
    </source>
</evidence>
<accession>A0A7W2M992</accession>
<dbReference type="RefSeq" id="WP_182207104.1">
    <property type="nucleotide sequence ID" value="NZ_JACGLT010000040.1"/>
</dbReference>
<comment type="caution">
    <text evidence="2">The sequence shown here is derived from an EMBL/GenBank/DDBJ whole genome shotgun (WGS) entry which is preliminary data.</text>
</comment>
<proteinExistence type="predicted"/>
<keyword evidence="1" id="KW-0812">Transmembrane</keyword>
<dbReference type="EMBL" id="JACGLT010000040">
    <property type="protein sequence ID" value="MBA6154881.1"/>
    <property type="molecule type" value="Genomic_DNA"/>
</dbReference>
<feature type="transmembrane region" description="Helical" evidence="1">
    <location>
        <begin position="118"/>
        <end position="135"/>
    </location>
</feature>
<keyword evidence="1" id="KW-0472">Membrane</keyword>
<evidence type="ECO:0000256" key="1">
    <source>
        <dbReference type="SAM" id="Phobius"/>
    </source>
</evidence>
<feature type="transmembrane region" description="Helical" evidence="1">
    <location>
        <begin position="93"/>
        <end position="112"/>
    </location>
</feature>
<evidence type="ECO:0000313" key="2">
    <source>
        <dbReference type="EMBL" id="MBA6154881.1"/>
    </source>
</evidence>
<dbReference type="Proteomes" id="UP000541857">
    <property type="component" value="Unassembled WGS sequence"/>
</dbReference>
<protein>
    <submittedName>
        <fullName evidence="2">Uncharacterized protein</fullName>
    </submittedName>
</protein>
<name>A0A7W2M992_9FLAO</name>
<sequence length="161" mass="19012">MNTISFLKLIKEELNVSLNINDIKRITSENSEKMFFLKWLTENEFIISLNFSIGTNYTFDIDNKSKSAIVIYGTVSELTENKTKIILETKYKYGLYIILIIPIIMLILRLSYGLEIPVPFFFFPIVFFVIISLIFNSEEKKLIRYFKEHLETEKITHYNTV</sequence>
<gene>
    <name evidence="2" type="ORF">H3Z82_19355</name>
</gene>
<organism evidence="2 3">
    <name type="scientific">Gelidibacter maritimus</name>
    <dbReference type="NCBI Taxonomy" id="2761487"/>
    <lineage>
        <taxon>Bacteria</taxon>
        <taxon>Pseudomonadati</taxon>
        <taxon>Bacteroidota</taxon>
        <taxon>Flavobacteriia</taxon>
        <taxon>Flavobacteriales</taxon>
        <taxon>Flavobacteriaceae</taxon>
        <taxon>Gelidibacter</taxon>
    </lineage>
</organism>
<reference evidence="2 3" key="1">
    <citation type="submission" date="2020-07" db="EMBL/GenBank/DDBJ databases">
        <title>Bacterium isolated from marine sediment.</title>
        <authorList>
            <person name="Shang D."/>
        </authorList>
    </citation>
    <scope>NUCLEOTIDE SEQUENCE [LARGE SCALE GENOMIC DNA]</scope>
    <source>
        <strain evidence="2 3">F6074</strain>
    </source>
</reference>
<keyword evidence="3" id="KW-1185">Reference proteome</keyword>
<dbReference type="AlphaFoldDB" id="A0A7W2M992"/>